<organism evidence="2 3">
    <name type="scientific">Cellulophaga tyrosinoxydans</name>
    <dbReference type="NCBI Taxonomy" id="504486"/>
    <lineage>
        <taxon>Bacteria</taxon>
        <taxon>Pseudomonadati</taxon>
        <taxon>Bacteroidota</taxon>
        <taxon>Flavobacteriia</taxon>
        <taxon>Flavobacteriales</taxon>
        <taxon>Flavobacteriaceae</taxon>
        <taxon>Cellulophaga</taxon>
    </lineage>
</organism>
<sequence length="132" mass="14547">MTWILGIILIGIIIGIANKYPKTCAVLAFLLLIAYCREQKLASPETHIPNVAVEFDNQSKNTTDHSNRFRNNTPTSSELELSTPKPLYIPQSNNVETIKKRVGAVCRDGSTSKATGRGACSHHGGVAYWLYE</sequence>
<accession>A0A1W1ZZN1</accession>
<reference evidence="2 3" key="1">
    <citation type="submission" date="2017-04" db="EMBL/GenBank/DDBJ databases">
        <authorList>
            <person name="Afonso C.L."/>
            <person name="Miller P.J."/>
            <person name="Scott M.A."/>
            <person name="Spackman E."/>
            <person name="Goraichik I."/>
            <person name="Dimitrov K.M."/>
            <person name="Suarez D.L."/>
            <person name="Swayne D.E."/>
        </authorList>
    </citation>
    <scope>NUCLEOTIDE SEQUENCE [LARGE SCALE GENOMIC DNA]</scope>
    <source>
        <strain evidence="2 3">DSM 21164</strain>
    </source>
</reference>
<proteinExistence type="predicted"/>
<feature type="region of interest" description="Disordered" evidence="1">
    <location>
        <begin position="59"/>
        <end position="81"/>
    </location>
</feature>
<gene>
    <name evidence="2" type="ORF">SAMN05660703_1684</name>
</gene>
<dbReference type="Proteomes" id="UP000192360">
    <property type="component" value="Unassembled WGS sequence"/>
</dbReference>
<dbReference type="EMBL" id="FWXO01000002">
    <property type="protein sequence ID" value="SMC53939.1"/>
    <property type="molecule type" value="Genomic_DNA"/>
</dbReference>
<dbReference type="OrthoDB" id="948340at2"/>
<evidence type="ECO:0000313" key="2">
    <source>
        <dbReference type="EMBL" id="SMC53939.1"/>
    </source>
</evidence>
<evidence type="ECO:0008006" key="4">
    <source>
        <dbReference type="Google" id="ProtNLM"/>
    </source>
</evidence>
<evidence type="ECO:0000313" key="3">
    <source>
        <dbReference type="Proteomes" id="UP000192360"/>
    </source>
</evidence>
<keyword evidence="3" id="KW-1185">Reference proteome</keyword>
<protein>
    <recommendedName>
        <fullName evidence="4">DUF3761 domain-containing protein</fullName>
    </recommendedName>
</protein>
<dbReference type="AlphaFoldDB" id="A0A1W1ZZN1"/>
<dbReference type="RefSeq" id="WP_084061039.1">
    <property type="nucleotide sequence ID" value="NZ_FWXO01000002.1"/>
</dbReference>
<name>A0A1W1ZZN1_9FLAO</name>
<evidence type="ECO:0000256" key="1">
    <source>
        <dbReference type="SAM" id="MobiDB-lite"/>
    </source>
</evidence>
<feature type="compositionally biased region" description="Polar residues" evidence="1">
    <location>
        <begin position="69"/>
        <end position="80"/>
    </location>
</feature>
<dbReference type="STRING" id="504486.SAMN05660703_1684"/>